<gene>
    <name evidence="2" type="ORF">SAMN04488125_11120</name>
</gene>
<dbReference type="OrthoDB" id="7997654at2"/>
<feature type="transmembrane region" description="Helical" evidence="1">
    <location>
        <begin position="49"/>
        <end position="67"/>
    </location>
</feature>
<organism evidence="2 3">
    <name type="scientific">Methylorubrum salsuginis</name>
    <dbReference type="NCBI Taxonomy" id="414703"/>
    <lineage>
        <taxon>Bacteria</taxon>
        <taxon>Pseudomonadati</taxon>
        <taxon>Pseudomonadota</taxon>
        <taxon>Alphaproteobacteria</taxon>
        <taxon>Hyphomicrobiales</taxon>
        <taxon>Methylobacteriaceae</taxon>
        <taxon>Methylorubrum</taxon>
    </lineage>
</organism>
<evidence type="ECO:0008006" key="4">
    <source>
        <dbReference type="Google" id="ProtNLM"/>
    </source>
</evidence>
<dbReference type="STRING" id="414703.SAMN04488125_11120"/>
<feature type="transmembrane region" description="Helical" evidence="1">
    <location>
        <begin position="12"/>
        <end position="37"/>
    </location>
</feature>
<dbReference type="AlphaFoldDB" id="A0A1I4G0D5"/>
<evidence type="ECO:0000313" key="2">
    <source>
        <dbReference type="EMBL" id="SFL23179.1"/>
    </source>
</evidence>
<evidence type="ECO:0000256" key="1">
    <source>
        <dbReference type="SAM" id="Phobius"/>
    </source>
</evidence>
<keyword evidence="1" id="KW-0812">Transmembrane</keyword>
<dbReference type="EMBL" id="FOSV01000011">
    <property type="protein sequence ID" value="SFL23179.1"/>
    <property type="molecule type" value="Genomic_DNA"/>
</dbReference>
<name>A0A1I4G0D5_9HYPH</name>
<dbReference type="Proteomes" id="UP000198804">
    <property type="component" value="Unassembled WGS sequence"/>
</dbReference>
<keyword evidence="3" id="KW-1185">Reference proteome</keyword>
<dbReference type="RefSeq" id="WP_091947218.1">
    <property type="nucleotide sequence ID" value="NZ_FOSV01000011.1"/>
</dbReference>
<keyword evidence="1" id="KW-0472">Membrane</keyword>
<sequence>MNQIHNEQTKLLATGVNNVAVACIVTGFVTPISAMGVGATNAPPLGLDTIGFAVAWLLAGSGIHWLARRTLQSLKP</sequence>
<accession>A0A1I4G0D5</accession>
<protein>
    <recommendedName>
        <fullName evidence="4">Amino acid transporter</fullName>
    </recommendedName>
</protein>
<keyword evidence="1" id="KW-1133">Transmembrane helix</keyword>
<reference evidence="3" key="1">
    <citation type="submission" date="2016-10" db="EMBL/GenBank/DDBJ databases">
        <authorList>
            <person name="Varghese N."/>
            <person name="Submissions S."/>
        </authorList>
    </citation>
    <scope>NUCLEOTIDE SEQUENCE [LARGE SCALE GENOMIC DNA]</scope>
    <source>
        <strain evidence="3">CGMCC 1.6474</strain>
    </source>
</reference>
<proteinExistence type="predicted"/>
<evidence type="ECO:0000313" key="3">
    <source>
        <dbReference type="Proteomes" id="UP000198804"/>
    </source>
</evidence>